<evidence type="ECO:0000256" key="8">
    <source>
        <dbReference type="SAM" id="Phobius"/>
    </source>
</evidence>
<dbReference type="InterPro" id="IPR036514">
    <property type="entry name" value="SGNH_hydro_sf"/>
</dbReference>
<keyword evidence="3" id="KW-0808">Transferase</keyword>
<feature type="transmembrane region" description="Helical" evidence="8">
    <location>
        <begin position="422"/>
        <end position="441"/>
    </location>
</feature>
<evidence type="ECO:0000313" key="10">
    <source>
        <dbReference type="EMBL" id="MDR7355956.1"/>
    </source>
</evidence>
<dbReference type="PANTHER" id="PTHR23028:SF53">
    <property type="entry name" value="ACYL_TRANSF_3 DOMAIN-CONTAINING PROTEIN"/>
    <property type="match status" value="1"/>
</dbReference>
<name>A0ABU2BC74_9CORY</name>
<evidence type="ECO:0000313" key="11">
    <source>
        <dbReference type="Proteomes" id="UP001183619"/>
    </source>
</evidence>
<keyword evidence="6 8" id="KW-0472">Membrane</keyword>
<feature type="domain" description="Acyltransferase 3" evidence="9">
    <location>
        <begin position="53"/>
        <end position="394"/>
    </location>
</feature>
<evidence type="ECO:0000256" key="1">
    <source>
        <dbReference type="ARBA" id="ARBA00004651"/>
    </source>
</evidence>
<dbReference type="InterPro" id="IPR002656">
    <property type="entry name" value="Acyl_transf_3_dom"/>
</dbReference>
<evidence type="ECO:0000256" key="2">
    <source>
        <dbReference type="ARBA" id="ARBA00022475"/>
    </source>
</evidence>
<dbReference type="PANTHER" id="PTHR23028">
    <property type="entry name" value="ACETYLTRANSFERASE"/>
    <property type="match status" value="1"/>
</dbReference>
<comment type="caution">
    <text evidence="10">The sequence shown here is derived from an EMBL/GenBank/DDBJ whole genome shotgun (WGS) entry which is preliminary data.</text>
</comment>
<dbReference type="Pfam" id="PF01757">
    <property type="entry name" value="Acyl_transf_3"/>
    <property type="match status" value="1"/>
</dbReference>
<keyword evidence="5 8" id="KW-1133">Transmembrane helix</keyword>
<evidence type="ECO:0000256" key="6">
    <source>
        <dbReference type="ARBA" id="ARBA00023136"/>
    </source>
</evidence>
<dbReference type="EMBL" id="JAVDYF010000001">
    <property type="protein sequence ID" value="MDR7355956.1"/>
    <property type="molecule type" value="Genomic_DNA"/>
</dbReference>
<comment type="subcellular location">
    <subcellularLocation>
        <location evidence="1">Cell membrane</location>
        <topology evidence="1">Multi-pass membrane protein</topology>
    </subcellularLocation>
</comment>
<evidence type="ECO:0000256" key="3">
    <source>
        <dbReference type="ARBA" id="ARBA00022679"/>
    </source>
</evidence>
<proteinExistence type="predicted"/>
<feature type="transmembrane region" description="Helical" evidence="8">
    <location>
        <begin position="315"/>
        <end position="334"/>
    </location>
</feature>
<accession>A0ABU2BC74</accession>
<organism evidence="10 11">
    <name type="scientific">Corynebacterium felinum</name>
    <dbReference type="NCBI Taxonomy" id="131318"/>
    <lineage>
        <taxon>Bacteria</taxon>
        <taxon>Bacillati</taxon>
        <taxon>Actinomycetota</taxon>
        <taxon>Actinomycetes</taxon>
        <taxon>Mycobacteriales</taxon>
        <taxon>Corynebacteriaceae</taxon>
        <taxon>Corynebacterium</taxon>
    </lineage>
</organism>
<feature type="transmembrane region" description="Helical" evidence="8">
    <location>
        <begin position="380"/>
        <end position="401"/>
    </location>
</feature>
<feature type="transmembrane region" description="Helical" evidence="8">
    <location>
        <begin position="213"/>
        <end position="232"/>
    </location>
</feature>
<reference evidence="10 11" key="1">
    <citation type="submission" date="2023-07" db="EMBL/GenBank/DDBJ databases">
        <title>Sequencing the genomes of 1000 actinobacteria strains.</title>
        <authorList>
            <person name="Klenk H.-P."/>
        </authorList>
    </citation>
    <scope>NUCLEOTIDE SEQUENCE [LARGE SCALE GENOMIC DNA]</scope>
    <source>
        <strain evidence="10 11">DSM 44508</strain>
    </source>
</reference>
<protein>
    <submittedName>
        <fullName evidence="10">Peptidoglycan/LPS O-acetylase OafA/YrhL</fullName>
    </submittedName>
</protein>
<dbReference type="RefSeq" id="WP_277103580.1">
    <property type="nucleotide sequence ID" value="NZ_BAAAJS010000069.1"/>
</dbReference>
<evidence type="ECO:0000256" key="7">
    <source>
        <dbReference type="ARBA" id="ARBA00023315"/>
    </source>
</evidence>
<dbReference type="Proteomes" id="UP001183619">
    <property type="component" value="Unassembled WGS sequence"/>
</dbReference>
<dbReference type="Gene3D" id="3.40.50.1110">
    <property type="entry name" value="SGNH hydrolase"/>
    <property type="match status" value="1"/>
</dbReference>
<evidence type="ECO:0000256" key="4">
    <source>
        <dbReference type="ARBA" id="ARBA00022692"/>
    </source>
</evidence>
<feature type="transmembrane region" description="Helical" evidence="8">
    <location>
        <begin position="120"/>
        <end position="139"/>
    </location>
</feature>
<feature type="transmembrane region" description="Helical" evidence="8">
    <location>
        <begin position="78"/>
        <end position="99"/>
    </location>
</feature>
<evidence type="ECO:0000256" key="5">
    <source>
        <dbReference type="ARBA" id="ARBA00022989"/>
    </source>
</evidence>
<keyword evidence="4 8" id="KW-0812">Transmembrane</keyword>
<dbReference type="SUPFAM" id="SSF52266">
    <property type="entry name" value="SGNH hydrolase"/>
    <property type="match status" value="1"/>
</dbReference>
<feature type="transmembrane region" description="Helical" evidence="8">
    <location>
        <begin position="247"/>
        <end position="263"/>
    </location>
</feature>
<feature type="transmembrane region" description="Helical" evidence="8">
    <location>
        <begin position="284"/>
        <end position="303"/>
    </location>
</feature>
<feature type="transmembrane region" description="Helical" evidence="8">
    <location>
        <begin position="355"/>
        <end position="374"/>
    </location>
</feature>
<keyword evidence="11" id="KW-1185">Reference proteome</keyword>
<sequence length="656" mass="71651">MNNPTTVQADLVTPVQVDTAETAAVATREHPAGNQGAQSQVVTPKRYRIRRVPAIDGLRGLAVLVVVLYHYFGDFAPGGFLGVDMFFVLSGFLITSLLIREHSVFGRVNLKQFWVRRIRRILPAAVVVLVIGTAVSGLVGGDPSVKLGSQFFGTLFFANNWVQIAGSQSYFADSGVQIFAHYWSLAVEEQFYVLWPLIFVVVAWAARGINAALKLVVLFVGAGSFAAMLWMYDPAADPTRVYYGTDTHSFGLLIGVSVALWLTTTDQDEHADSWPAKSSVFSRLTPTLGVVALLGLLVMVGFVPDTAVFTYRGGLLLASFLTAALLVTVVREVGPAHSIMSAAALRWIGERSFSLYLWHWPVFVVCAQLVHRWQWGWDGWLIGAVSCVISFPLAHLSYMWVETPVRRRGYASVWRSLPQARRKLLGMVMIVALVLASVAMLRSPKQTQLEKELEAIAAARKLPPITAIPAADSDDVATAKNGPQLLPKGSQITAIGDSVMLGSKPALEKQFDGIYVDAAVSRNLLAAPQILQQLNDAGVLDPFVVLGFGTNAELSLSALETSMNIIGTKRVVVLIMPFGDRSWIPGSHKNIREAVKKYPNVYVANWCAFASKDSSILHSDLIHPNEKGVNKYAESIQLALKQWANHRKTPIEGCVS</sequence>
<feature type="transmembrane region" description="Helical" evidence="8">
    <location>
        <begin position="190"/>
        <end position="206"/>
    </location>
</feature>
<keyword evidence="2" id="KW-1003">Cell membrane</keyword>
<dbReference type="InterPro" id="IPR050879">
    <property type="entry name" value="Acyltransferase_3"/>
</dbReference>
<feature type="transmembrane region" description="Helical" evidence="8">
    <location>
        <begin position="54"/>
        <end position="72"/>
    </location>
</feature>
<gene>
    <name evidence="10" type="ORF">J2S37_002494</name>
</gene>
<dbReference type="CDD" id="cd01840">
    <property type="entry name" value="SGNH_hydrolase_yrhL_like"/>
    <property type="match status" value="1"/>
</dbReference>
<evidence type="ECO:0000259" key="9">
    <source>
        <dbReference type="Pfam" id="PF01757"/>
    </source>
</evidence>
<keyword evidence="7" id="KW-0012">Acyltransferase</keyword>